<dbReference type="PANTHER" id="PTHR35337:SF1">
    <property type="entry name" value="SLR1478 PROTEIN"/>
    <property type="match status" value="1"/>
</dbReference>
<dbReference type="EMBL" id="PKUN01000009">
    <property type="protein sequence ID" value="PLX62007.1"/>
    <property type="molecule type" value="Genomic_DNA"/>
</dbReference>
<dbReference type="AlphaFoldDB" id="A0A2N6CXH5"/>
<keyword evidence="1" id="KW-0472">Membrane</keyword>
<dbReference type="PANTHER" id="PTHR35337">
    <property type="entry name" value="SLR1478 PROTEIN"/>
    <property type="match status" value="1"/>
</dbReference>
<gene>
    <name evidence="2" type="ORF">C0630_08345</name>
</gene>
<dbReference type="RefSeq" id="WP_273438804.1">
    <property type="nucleotide sequence ID" value="NZ_PKUN01000009.1"/>
</dbReference>
<dbReference type="Pfam" id="PF01944">
    <property type="entry name" value="SpoIIM"/>
    <property type="match status" value="1"/>
</dbReference>
<reference evidence="2 3" key="1">
    <citation type="submission" date="2017-11" db="EMBL/GenBank/DDBJ databases">
        <title>Genome-resolved metagenomics identifies genetic mobility, metabolic interactions, and unexpected diversity in perchlorate-reducing communities.</title>
        <authorList>
            <person name="Barnum T.P."/>
            <person name="Figueroa I.A."/>
            <person name="Carlstrom C.I."/>
            <person name="Lucas L.N."/>
            <person name="Engelbrektson A.L."/>
            <person name="Coates J.D."/>
        </authorList>
    </citation>
    <scope>NUCLEOTIDE SEQUENCE [LARGE SCALE GENOMIC DNA]</scope>
    <source>
        <strain evidence="2">BM301</strain>
    </source>
</reference>
<accession>A0A2N6CXH5</accession>
<feature type="transmembrane region" description="Helical" evidence="1">
    <location>
        <begin position="192"/>
        <end position="213"/>
    </location>
</feature>
<protein>
    <recommendedName>
        <fullName evidence="4">Stage II sporulation protein M</fullName>
    </recommendedName>
</protein>
<dbReference type="InterPro" id="IPR002798">
    <property type="entry name" value="SpoIIM-like"/>
</dbReference>
<feature type="transmembrane region" description="Helical" evidence="1">
    <location>
        <begin position="108"/>
        <end position="129"/>
    </location>
</feature>
<keyword evidence="1" id="KW-1133">Transmembrane helix</keyword>
<evidence type="ECO:0000313" key="3">
    <source>
        <dbReference type="Proteomes" id="UP000235015"/>
    </source>
</evidence>
<feature type="transmembrane region" description="Helical" evidence="1">
    <location>
        <begin position="233"/>
        <end position="254"/>
    </location>
</feature>
<name>A0A2N6CXH5_9GAMM</name>
<feature type="transmembrane region" description="Helical" evidence="1">
    <location>
        <begin position="275"/>
        <end position="296"/>
    </location>
</feature>
<evidence type="ECO:0000313" key="2">
    <source>
        <dbReference type="EMBL" id="PLX62007.1"/>
    </source>
</evidence>
<proteinExistence type="predicted"/>
<keyword evidence="1" id="KW-0812">Transmembrane</keyword>
<comment type="caution">
    <text evidence="2">The sequence shown here is derived from an EMBL/GenBank/DDBJ whole genome shotgun (WGS) entry which is preliminary data.</text>
</comment>
<evidence type="ECO:0000256" key="1">
    <source>
        <dbReference type="SAM" id="Phobius"/>
    </source>
</evidence>
<sequence length="329" mass="36613">MRQLGFEQQHRDHWERLRLLLDDLDRARRKRQHTAAELASLPKLYRELCNHYAIARSRHYSPALEQQLHELVLRGHRQLYSGRSAELWRLVQFIAYGFPRALRRHIGYFWLAAALLTLPGLLVGSFCYLQPELIYSVMDEDQVAGMESMYDPANRKPGRSLERGAETDLMMFGHYISNNIGIGFRTFAGGMLFGLGTALLLLFNGVVIGAVAGHLTRIGYQDTFWPFVSGHGAFELTAIVICGASGLLLGHALIAPGPLTRLEALKLRAREALPLVMGAAFMLLIAAFIEAFWSSSPVAGEIKYGVAGLLWILVLLYLGLAGRKAHGTG</sequence>
<organism evidence="2 3">
    <name type="scientific">Sedimenticola selenatireducens</name>
    <dbReference type="NCBI Taxonomy" id="191960"/>
    <lineage>
        <taxon>Bacteria</taxon>
        <taxon>Pseudomonadati</taxon>
        <taxon>Pseudomonadota</taxon>
        <taxon>Gammaproteobacteria</taxon>
        <taxon>Chromatiales</taxon>
        <taxon>Sedimenticolaceae</taxon>
        <taxon>Sedimenticola</taxon>
    </lineage>
</organism>
<evidence type="ECO:0008006" key="4">
    <source>
        <dbReference type="Google" id="ProtNLM"/>
    </source>
</evidence>
<feature type="transmembrane region" description="Helical" evidence="1">
    <location>
        <begin position="302"/>
        <end position="320"/>
    </location>
</feature>
<dbReference type="Proteomes" id="UP000235015">
    <property type="component" value="Unassembled WGS sequence"/>
</dbReference>